<gene>
    <name evidence="3" type="ORF">GCM10009827_002560</name>
</gene>
<feature type="domain" description="Erythromycin biosynthesis protein CIII-like C-terminal" evidence="2">
    <location>
        <begin position="291"/>
        <end position="373"/>
    </location>
</feature>
<dbReference type="CDD" id="cd03784">
    <property type="entry name" value="GT1_Gtf-like"/>
    <property type="match status" value="1"/>
</dbReference>
<reference evidence="3 4" key="1">
    <citation type="journal article" date="2019" name="Int. J. Syst. Evol. Microbiol.">
        <title>The Global Catalogue of Microorganisms (GCM) 10K type strain sequencing project: providing services to taxonomists for standard genome sequencing and annotation.</title>
        <authorList>
            <consortium name="The Broad Institute Genomics Platform"/>
            <consortium name="The Broad Institute Genome Sequencing Center for Infectious Disease"/>
            <person name="Wu L."/>
            <person name="Ma J."/>
        </authorList>
    </citation>
    <scope>NUCLEOTIDE SEQUENCE [LARGE SCALE GENOMIC DNA]</scope>
    <source>
        <strain evidence="3 4">JCM 15933</strain>
    </source>
</reference>
<evidence type="ECO:0000259" key="1">
    <source>
        <dbReference type="Pfam" id="PF03033"/>
    </source>
</evidence>
<dbReference type="Pfam" id="PF06722">
    <property type="entry name" value="EryCIII-like_C"/>
    <property type="match status" value="1"/>
</dbReference>
<dbReference type="PANTHER" id="PTHR48050:SF13">
    <property type="entry name" value="STEROL 3-BETA-GLUCOSYLTRANSFERASE UGT80A2"/>
    <property type="match status" value="1"/>
</dbReference>
<accession>A0ABN1ZIA7</accession>
<dbReference type="InterPro" id="IPR004276">
    <property type="entry name" value="GlycoTrans_28_N"/>
</dbReference>
<dbReference type="InterPro" id="IPR050426">
    <property type="entry name" value="Glycosyltransferase_28"/>
</dbReference>
<feature type="domain" description="Glycosyltransferase family 28 N-terminal" evidence="1">
    <location>
        <begin position="20"/>
        <end position="135"/>
    </location>
</feature>
<protein>
    <submittedName>
        <fullName evidence="3">Glycosyltransferase</fullName>
    </submittedName>
</protein>
<dbReference type="SUPFAM" id="SSF53756">
    <property type="entry name" value="UDP-Glycosyltransferase/glycogen phosphorylase"/>
    <property type="match status" value="1"/>
</dbReference>
<evidence type="ECO:0000259" key="2">
    <source>
        <dbReference type="Pfam" id="PF06722"/>
    </source>
</evidence>
<proteinExistence type="predicted"/>
<dbReference type="InterPro" id="IPR002213">
    <property type="entry name" value="UDP_glucos_trans"/>
</dbReference>
<comment type="caution">
    <text evidence="3">The sequence shown here is derived from an EMBL/GenBank/DDBJ whole genome shotgun (WGS) entry which is preliminary data.</text>
</comment>
<keyword evidence="4" id="KW-1185">Reference proteome</keyword>
<sequence length="408" mass="42127">MAAAPDGARPREKEKTMRVLVSSAGTRGDVQPVLALALEVRRLGHDARLCVPPNFVEWVAGHGFDAVPMGVEMRRPAPGQPPAPVPDLITDQFDTLAAAVKGCDAVLGANAHQYAARSVAERAGLPYVTAVYAPVALPSPELAPPPSPGETWEPGRPGDNERRWAATTAAWNARALERVNHNRARLGLAEIGDVLRHNVTDRPWLAADATLGPAPAGLDVVQTGAWLLRDPAPLPAELAAFLDAGDPPVYVGFGSMPLPPDTSRAVVEAARANGRRVVLARGWADLAPVDDGPDCVSVGDVNQQALFARVAVAVHHGGAGTTVAAARAGVPQVVVPMFSDQFYWASRVVALGVGTSASLAGLHAGTLNAALHEALLPGVEATAGATAWDVTTDGATAAARLLVAAVSG</sequence>
<organism evidence="3 4">
    <name type="scientific">Dactylosporangium maewongense</name>
    <dbReference type="NCBI Taxonomy" id="634393"/>
    <lineage>
        <taxon>Bacteria</taxon>
        <taxon>Bacillati</taxon>
        <taxon>Actinomycetota</taxon>
        <taxon>Actinomycetes</taxon>
        <taxon>Micromonosporales</taxon>
        <taxon>Micromonosporaceae</taxon>
        <taxon>Dactylosporangium</taxon>
    </lineage>
</organism>
<dbReference type="InterPro" id="IPR010610">
    <property type="entry name" value="EryCIII-like_C"/>
</dbReference>
<name>A0ABN1ZIA7_9ACTN</name>
<dbReference type="EMBL" id="BAAAQD010000001">
    <property type="protein sequence ID" value="GAA1499646.1"/>
    <property type="molecule type" value="Genomic_DNA"/>
</dbReference>
<evidence type="ECO:0000313" key="4">
    <source>
        <dbReference type="Proteomes" id="UP001501470"/>
    </source>
</evidence>
<evidence type="ECO:0000313" key="3">
    <source>
        <dbReference type="EMBL" id="GAA1499646.1"/>
    </source>
</evidence>
<dbReference type="PANTHER" id="PTHR48050">
    <property type="entry name" value="STEROL 3-BETA-GLUCOSYLTRANSFERASE"/>
    <property type="match status" value="1"/>
</dbReference>
<dbReference type="Proteomes" id="UP001501470">
    <property type="component" value="Unassembled WGS sequence"/>
</dbReference>
<dbReference type="Gene3D" id="3.40.50.2000">
    <property type="entry name" value="Glycogen Phosphorylase B"/>
    <property type="match status" value="2"/>
</dbReference>
<dbReference type="Pfam" id="PF03033">
    <property type="entry name" value="Glyco_transf_28"/>
    <property type="match status" value="1"/>
</dbReference>